<sequence length="118" mass="13547">MAHPQRKLTPEEELRSELEWDMRLALRDGKNVVFNWASGPIAEDLPNAIYQDSIGDMELVAAYKDAVQAYAARETHGRIGELFSRFLRLASTHYVETLASGIEDPELRLRVTFQREAW</sequence>
<evidence type="ECO:0000313" key="2">
    <source>
        <dbReference type="Proteomes" id="UP000542405"/>
    </source>
</evidence>
<reference evidence="1 2" key="1">
    <citation type="submission" date="2020-04" db="EMBL/GenBank/DDBJ databases">
        <title>Achromobacter ruhlandii genome sequencing and assembly.</title>
        <authorList>
            <person name="Martins R.C.R."/>
            <person name="Perdigao-Neto L.V."/>
            <person name="Levin A.S.S."/>
            <person name="Costa S.F."/>
        </authorList>
    </citation>
    <scope>NUCLEOTIDE SEQUENCE [LARGE SCALE GENOMIC DNA]</scope>
    <source>
        <strain evidence="1 2">9035ralo</strain>
    </source>
</reference>
<name>A0A848N4V3_9BURK</name>
<evidence type="ECO:0000313" key="1">
    <source>
        <dbReference type="EMBL" id="NMU88379.1"/>
    </source>
</evidence>
<dbReference type="Proteomes" id="UP000542405">
    <property type="component" value="Unassembled WGS sequence"/>
</dbReference>
<dbReference type="AlphaFoldDB" id="A0A848N4V3"/>
<proteinExistence type="predicted"/>
<comment type="caution">
    <text evidence="1">The sequence shown here is derived from an EMBL/GenBank/DDBJ whole genome shotgun (WGS) entry which is preliminary data.</text>
</comment>
<dbReference type="EMBL" id="JABBZE010000002">
    <property type="protein sequence ID" value="NMU88379.1"/>
    <property type="molecule type" value="Genomic_DNA"/>
</dbReference>
<protein>
    <submittedName>
        <fullName evidence="1">Uncharacterized protein</fullName>
    </submittedName>
</protein>
<organism evidence="1 2">
    <name type="scientific">Achromobacter ruhlandii</name>
    <dbReference type="NCBI Taxonomy" id="72557"/>
    <lineage>
        <taxon>Bacteria</taxon>
        <taxon>Pseudomonadati</taxon>
        <taxon>Pseudomonadota</taxon>
        <taxon>Betaproteobacteria</taxon>
        <taxon>Burkholderiales</taxon>
        <taxon>Alcaligenaceae</taxon>
        <taxon>Achromobacter</taxon>
    </lineage>
</organism>
<accession>A0A848N4V3</accession>
<gene>
    <name evidence="1" type="ORF">HGQ98_00560</name>
</gene>
<dbReference type="RefSeq" id="WP_169535627.1">
    <property type="nucleotide sequence ID" value="NZ_JABBZE010000002.1"/>
</dbReference>